<evidence type="ECO:0008006" key="4">
    <source>
        <dbReference type="Google" id="ProtNLM"/>
    </source>
</evidence>
<proteinExistence type="predicted"/>
<feature type="transmembrane region" description="Helical" evidence="1">
    <location>
        <begin position="361"/>
        <end position="385"/>
    </location>
</feature>
<feature type="transmembrane region" description="Helical" evidence="1">
    <location>
        <begin position="21"/>
        <end position="41"/>
    </location>
</feature>
<feature type="transmembrane region" description="Helical" evidence="1">
    <location>
        <begin position="211"/>
        <end position="230"/>
    </location>
</feature>
<keyword evidence="1" id="KW-0812">Transmembrane</keyword>
<dbReference type="GeneID" id="71852083"/>
<dbReference type="RefSeq" id="WP_246970861.1">
    <property type="nucleotide sequence ID" value="NZ_CP095397.1"/>
</dbReference>
<organism evidence="2 3">
    <name type="scientific">Natribaculum luteum</name>
    <dbReference type="NCBI Taxonomy" id="1586232"/>
    <lineage>
        <taxon>Archaea</taxon>
        <taxon>Methanobacteriati</taxon>
        <taxon>Methanobacteriota</taxon>
        <taxon>Stenosarchaea group</taxon>
        <taxon>Halobacteria</taxon>
        <taxon>Halobacteriales</taxon>
        <taxon>Natrialbaceae</taxon>
        <taxon>Natribaculum</taxon>
    </lineage>
</organism>
<reference evidence="2 3" key="1">
    <citation type="journal article" date="2014" name="Int. J. Syst. Evol. Microbiol.">
        <title>Complete genome sequence of Corynebacterium casei LMG S-19264T (=DSM 44701T), isolated from a smear-ripened cheese.</title>
        <authorList>
            <consortium name="US DOE Joint Genome Institute (JGI-PGF)"/>
            <person name="Walter F."/>
            <person name="Albersmeier A."/>
            <person name="Kalinowski J."/>
            <person name="Ruckert C."/>
        </authorList>
    </citation>
    <scope>NUCLEOTIDE SEQUENCE [LARGE SCALE GENOMIC DNA]</scope>
    <source>
        <strain evidence="2 3">IBRC-M 10912</strain>
    </source>
</reference>
<feature type="transmembrane region" description="Helical" evidence="1">
    <location>
        <begin position="282"/>
        <end position="300"/>
    </location>
</feature>
<sequence length="478" mass="50531">MDVRSLRRGQTRSITSTVGRLVATALAVGLAVLSVGTGVVAASNVVAGLSGSGGDVSVPTWLYLATGGGVIGASALLTMLVTDREVIDGYHDGSALFSLEAIRGAGSLVFGTVGIAALSFVVVVGLVGPRLGSLSAAVLLTFVGVRSVLTIVAYAVGSPWRAINPWRRIASVLPNGYLSYPSGLDAWPAVAALLAFVWLELVAPLTSSSRALVAVVLGYSVLTIAGGVAFSPETWFRRADPLSVWFRLYGAVAPIQRTDDGLEIRPPGARLSDNDLVTDRSTVAFVLALIWELTYSGFVVTPPGVATVETLVGVGVPPALVYLGLLVAGFVLFYRVYLYAVDRTRELAETYVSQRYLAVRYAPPLLAIAAGYHFAHYVGFSISLWPSLVDTMAAPLSPPSNPTVLALPPWFGYVEIVGILLGHALAVWIAHTVSFELFPGRLQAIRSQYPLIVVMIFFTIVSLYLVSLPTVSPPYVPG</sequence>
<feature type="transmembrane region" description="Helical" evidence="1">
    <location>
        <begin position="102"/>
        <end position="128"/>
    </location>
</feature>
<feature type="transmembrane region" description="Helical" evidence="1">
    <location>
        <begin position="134"/>
        <end position="156"/>
    </location>
</feature>
<evidence type="ECO:0000313" key="2">
    <source>
        <dbReference type="EMBL" id="MFC4249438.1"/>
    </source>
</evidence>
<feature type="transmembrane region" description="Helical" evidence="1">
    <location>
        <begin position="61"/>
        <end position="81"/>
    </location>
</feature>
<dbReference type="AlphaFoldDB" id="A0ABD5P6A0"/>
<keyword evidence="1" id="KW-0472">Membrane</keyword>
<evidence type="ECO:0000256" key="1">
    <source>
        <dbReference type="SAM" id="Phobius"/>
    </source>
</evidence>
<evidence type="ECO:0000313" key="3">
    <source>
        <dbReference type="Proteomes" id="UP001595821"/>
    </source>
</evidence>
<dbReference type="EMBL" id="JBHSDJ010000132">
    <property type="protein sequence ID" value="MFC4249438.1"/>
    <property type="molecule type" value="Genomic_DNA"/>
</dbReference>
<dbReference type="Proteomes" id="UP001595821">
    <property type="component" value="Unassembled WGS sequence"/>
</dbReference>
<name>A0ABD5P6A0_9EURY</name>
<feature type="transmembrane region" description="Helical" evidence="1">
    <location>
        <begin position="320"/>
        <end position="340"/>
    </location>
</feature>
<accession>A0ABD5P6A0</accession>
<comment type="caution">
    <text evidence="2">The sequence shown here is derived from an EMBL/GenBank/DDBJ whole genome shotgun (WGS) entry which is preliminary data.</text>
</comment>
<feature type="transmembrane region" description="Helical" evidence="1">
    <location>
        <begin position="177"/>
        <end position="199"/>
    </location>
</feature>
<protein>
    <recommendedName>
        <fullName evidence="4">Yip1 domain-containing protein</fullName>
    </recommendedName>
</protein>
<feature type="transmembrane region" description="Helical" evidence="1">
    <location>
        <begin position="451"/>
        <end position="471"/>
    </location>
</feature>
<feature type="transmembrane region" description="Helical" evidence="1">
    <location>
        <begin position="410"/>
        <end position="430"/>
    </location>
</feature>
<keyword evidence="1" id="KW-1133">Transmembrane helix</keyword>
<gene>
    <name evidence="2" type="ORF">ACFOZ7_21315</name>
</gene>